<comment type="subcellular location">
    <subcellularLocation>
        <location evidence="6">Cell membrane</location>
        <topology evidence="6">Multi-pass membrane protein</topology>
    </subcellularLocation>
    <subcellularLocation>
        <location evidence="1">Membrane</location>
    </subcellularLocation>
</comment>
<evidence type="ECO:0000256" key="4">
    <source>
        <dbReference type="ARBA" id="ARBA00022989"/>
    </source>
</evidence>
<dbReference type="Pfam" id="PF02104">
    <property type="entry name" value="SURF1"/>
    <property type="match status" value="1"/>
</dbReference>
<feature type="transmembrane region" description="Helical" evidence="6">
    <location>
        <begin position="220"/>
        <end position="241"/>
    </location>
</feature>
<dbReference type="RefSeq" id="WP_344789977.1">
    <property type="nucleotide sequence ID" value="NZ_BAABBV010000001.1"/>
</dbReference>
<reference evidence="7" key="2">
    <citation type="submission" date="2023-12" db="EMBL/GenBank/DDBJ databases">
        <authorList>
            <person name="Sun Q."/>
            <person name="Inoue M."/>
        </authorList>
    </citation>
    <scope>NUCLEOTIDE SEQUENCE</scope>
    <source>
        <strain evidence="7">JCM 17590</strain>
    </source>
</reference>
<keyword evidence="5 6" id="KW-0472">Membrane</keyword>
<comment type="caution">
    <text evidence="7">The sequence shown here is derived from an EMBL/GenBank/DDBJ whole genome shotgun (WGS) entry which is preliminary data.</text>
</comment>
<evidence type="ECO:0000313" key="8">
    <source>
        <dbReference type="Proteomes" id="UP001415169"/>
    </source>
</evidence>
<proteinExistence type="inferred from homology"/>
<evidence type="ECO:0000256" key="2">
    <source>
        <dbReference type="ARBA" id="ARBA00007165"/>
    </source>
</evidence>
<evidence type="ECO:0000313" key="7">
    <source>
        <dbReference type="EMBL" id="GAA4154890.1"/>
    </source>
</evidence>
<protein>
    <recommendedName>
        <fullName evidence="6">SURF1-like protein</fullName>
    </recommendedName>
</protein>
<keyword evidence="4 6" id="KW-1133">Transmembrane helix</keyword>
<dbReference type="PROSITE" id="PS50895">
    <property type="entry name" value="SURF1"/>
    <property type="match status" value="1"/>
</dbReference>
<feature type="transmembrane region" description="Helical" evidence="6">
    <location>
        <begin position="15"/>
        <end position="35"/>
    </location>
</feature>
<dbReference type="EMBL" id="BAABBV010000001">
    <property type="protein sequence ID" value="GAA4154890.1"/>
    <property type="molecule type" value="Genomic_DNA"/>
</dbReference>
<evidence type="ECO:0000256" key="3">
    <source>
        <dbReference type="ARBA" id="ARBA00022692"/>
    </source>
</evidence>
<name>A0ABP7ZHK0_9MICO</name>
<dbReference type="InterPro" id="IPR002994">
    <property type="entry name" value="Surf1/Shy1"/>
</dbReference>
<sequence length="291" mass="32129">MSTLRSWTFVFHRRWLAYFAAAVIFAIACAFLSRWQHDRGLQAVAANELVARNFDSKPVPLEQVLPGTHDYSPGDQWKRVTVTGTYLPSEQYLVRNRANDSGPGLEVLTPMRLADGTVFVVDRGWVPSPDKGVLPSHVAAPPRGTVTAVVRLQASEPRIASQKVLGKSLGTIDLPTYAGLIGGDLYDHAYGQLDSETPAAAHELTPVVAAPPVADTGMHWSYMIQWLIFAAIGFFGLGYAVRLEYKKRLEGDPSFVRRDTERDRAREARRAARRAKSDAAIEDDLLDAQGR</sequence>
<gene>
    <name evidence="7" type="ORF">GCM10022286_03050</name>
</gene>
<reference evidence="7" key="1">
    <citation type="journal article" date="2014" name="Int. J. Syst. Evol. Microbiol.">
        <title>Complete genome of a new Firmicutes species belonging to the dominant human colonic microbiota ('Ruminococcus bicirculans') reveals two chromosomes and a selective capacity to utilize plant glucans.</title>
        <authorList>
            <consortium name="NISC Comparative Sequencing Program"/>
            <person name="Wegmann U."/>
            <person name="Louis P."/>
            <person name="Goesmann A."/>
            <person name="Henrissat B."/>
            <person name="Duncan S.H."/>
            <person name="Flint H.J."/>
        </authorList>
    </citation>
    <scope>NUCLEOTIDE SEQUENCE</scope>
    <source>
        <strain evidence="7">JCM 17590</strain>
    </source>
</reference>
<dbReference type="CDD" id="cd06662">
    <property type="entry name" value="SURF1"/>
    <property type="match status" value="1"/>
</dbReference>
<evidence type="ECO:0000256" key="5">
    <source>
        <dbReference type="ARBA" id="ARBA00023136"/>
    </source>
</evidence>
<keyword evidence="6" id="KW-1003">Cell membrane</keyword>
<dbReference type="InterPro" id="IPR045214">
    <property type="entry name" value="Surf1/Surf4"/>
</dbReference>
<evidence type="ECO:0000256" key="1">
    <source>
        <dbReference type="ARBA" id="ARBA00004370"/>
    </source>
</evidence>
<comment type="similarity">
    <text evidence="2 6">Belongs to the SURF1 family.</text>
</comment>
<accession>A0ABP7ZHK0</accession>
<dbReference type="PANTHER" id="PTHR23427">
    <property type="entry name" value="SURFEIT LOCUS PROTEIN"/>
    <property type="match status" value="1"/>
</dbReference>
<keyword evidence="8" id="KW-1185">Reference proteome</keyword>
<keyword evidence="3 6" id="KW-0812">Transmembrane</keyword>
<dbReference type="Proteomes" id="UP001415169">
    <property type="component" value="Unassembled WGS sequence"/>
</dbReference>
<evidence type="ECO:0000256" key="6">
    <source>
        <dbReference type="RuleBase" id="RU363076"/>
    </source>
</evidence>
<organism evidence="7 8">
    <name type="scientific">Gryllotalpicola daejeonensis</name>
    <dbReference type="NCBI Taxonomy" id="993087"/>
    <lineage>
        <taxon>Bacteria</taxon>
        <taxon>Bacillati</taxon>
        <taxon>Actinomycetota</taxon>
        <taxon>Actinomycetes</taxon>
        <taxon>Micrococcales</taxon>
        <taxon>Microbacteriaceae</taxon>
        <taxon>Gryllotalpicola</taxon>
    </lineage>
</organism>
<dbReference type="PROSITE" id="PS51257">
    <property type="entry name" value="PROKAR_LIPOPROTEIN"/>
    <property type="match status" value="1"/>
</dbReference>
<dbReference type="PANTHER" id="PTHR23427:SF2">
    <property type="entry name" value="SURFEIT LOCUS PROTEIN 1"/>
    <property type="match status" value="1"/>
</dbReference>